<organism evidence="14 15">
    <name type="scientific">Naumovozyma dairenensis (strain ATCC 10597 / BCRC 20456 / CBS 421 / NBRC 0211 / NRRL Y-12639)</name>
    <name type="common">Saccharomyces dairenensis</name>
    <dbReference type="NCBI Taxonomy" id="1071378"/>
    <lineage>
        <taxon>Eukaryota</taxon>
        <taxon>Fungi</taxon>
        <taxon>Dikarya</taxon>
        <taxon>Ascomycota</taxon>
        <taxon>Saccharomycotina</taxon>
        <taxon>Saccharomycetes</taxon>
        <taxon>Saccharomycetales</taxon>
        <taxon>Saccharomycetaceae</taxon>
        <taxon>Naumovozyma</taxon>
    </lineage>
</organism>
<comment type="similarity">
    <text evidence="2">Belongs to the NCBP1 family.</text>
</comment>
<dbReference type="InterPro" id="IPR016024">
    <property type="entry name" value="ARM-type_fold"/>
</dbReference>
<dbReference type="InterPro" id="IPR015172">
    <property type="entry name" value="MIF4G-like_typ-1"/>
</dbReference>
<evidence type="ECO:0000256" key="7">
    <source>
        <dbReference type="ARBA" id="ARBA00023042"/>
    </source>
</evidence>
<evidence type="ECO:0000256" key="6">
    <source>
        <dbReference type="ARBA" id="ARBA00022884"/>
    </source>
</evidence>
<dbReference type="GeneID" id="11495985"/>
<dbReference type="SUPFAM" id="SSF48371">
    <property type="entry name" value="ARM repeat"/>
    <property type="match status" value="3"/>
</dbReference>
<keyword evidence="6" id="KW-0694">RNA-binding</keyword>
<dbReference type="STRING" id="1071378.G0WF93"/>
<sequence length="868" mass="100732">MFNRKRKGDFDEDDGYRDFRPRAPKRQRIPPVVQLCKEMMPDICTIGESLKAFEDDIKFLSEAIINEYGHEDYFNEALLKTLYSVVVEQPQKQAAIALLTMVVNAENNVAGKSIINFFFEQLQHNCKESINDDFQVTSNETGPWNKVKLILRYLSMLSPIMIKDDIIAIYKRLFELAVELNNKEETKRVPLSEAIYVNTLLNIPALFVFNKTDESLQQKVEELITYVETNYKIKQINVDLLREYNTSSPYPVTELIQIALPNVKEVLANNMEKLYELYNDWSEMYPTKGVDESGFNDALELPTVEQLESFVNLDRGFGSVDSMWKTPRYIFHVYLPNSTGNFETVVPITTYAGQLFNDIIIDIVESLEFNRKEVAKQVVTLDLFYKPGIFAEAGSSIADLIQSHEENPSNSTYKIEDLAIETILSLIFKLPNVSQPFAYFYTLLVDICQDSPKAIAPVFGRAFRFFYNNLDDLDFELKLRYLDWFSIQMSNFNFSWKWKEWENDSIKFNGIAYNPKVNFIKNLIHKEIRLTSNLVEVEDSLPEEFKQYLNTSFISNDKMMDYYQSLFTNHLVTMEDVKVDDLFFKLDSVPMEAQVRQILDYIHKPNNQRELKDLEEIINTIKEEYGNEITDFTRFVIIVIMQAVVHSGSRSLSHANKYINDLRDELLEIFSKLEMDQDLKEYTMIEAVLRYWNTNSQNGFLIVDALKFAKLVSTKSIYDFCFDESNLNDGINHGLIESTAIEAIFRNLSQELISNPQSVADFEIVFEKLCIIVNGTIKDLGVQEDEDIVVPNVSSDMDIDFTDVNESRRFNLSWKYATVTSFIKSLLRKYSDEYRVLVDKFNSGIENAIPHEPTRAQISKWINEVNSI</sequence>
<dbReference type="PANTHER" id="PTHR12412:SF2">
    <property type="entry name" value="NUCLEAR CAP-BINDING PROTEIN SUBUNIT 1"/>
    <property type="match status" value="1"/>
</dbReference>
<proteinExistence type="inferred from homology"/>
<feature type="domain" description="MIF4G" evidence="13">
    <location>
        <begin position="36"/>
        <end position="270"/>
    </location>
</feature>
<accession>G0WF93</accession>
<keyword evidence="7" id="KW-0506">mRNA capping</keyword>
<dbReference type="InterPro" id="IPR027159">
    <property type="entry name" value="CBP80"/>
</dbReference>
<dbReference type="GO" id="GO:0000184">
    <property type="term" value="P:nuclear-transcribed mRNA catabolic process, nonsense-mediated decay"/>
    <property type="evidence" value="ECO:0007669"/>
    <property type="project" value="EnsemblFungi"/>
</dbReference>
<dbReference type="GO" id="GO:0005846">
    <property type="term" value="C:nuclear cap binding complex"/>
    <property type="evidence" value="ECO:0007669"/>
    <property type="project" value="EnsemblFungi"/>
</dbReference>
<dbReference type="GO" id="GO:0000398">
    <property type="term" value="P:mRNA splicing, via spliceosome"/>
    <property type="evidence" value="ECO:0007669"/>
    <property type="project" value="EnsemblFungi"/>
</dbReference>
<dbReference type="Pfam" id="PF09088">
    <property type="entry name" value="MIF4G_like"/>
    <property type="match status" value="1"/>
</dbReference>
<dbReference type="EMBL" id="HE580274">
    <property type="protein sequence ID" value="CCD26454.1"/>
    <property type="molecule type" value="Genomic_DNA"/>
</dbReference>
<dbReference type="eggNOG" id="KOG1104">
    <property type="taxonomic scope" value="Eukaryota"/>
</dbReference>
<dbReference type="AlphaFoldDB" id="G0WF93"/>
<evidence type="ECO:0000256" key="9">
    <source>
        <dbReference type="ARBA" id="ARBA00023242"/>
    </source>
</evidence>
<reference evidence="14 15" key="1">
    <citation type="journal article" date="2011" name="Proc. Natl. Acad. Sci. U.S.A.">
        <title>Evolutionary erosion of yeast sex chromosomes by mating-type switching accidents.</title>
        <authorList>
            <person name="Gordon J.L."/>
            <person name="Armisen D."/>
            <person name="Proux-Wera E."/>
            <person name="Oheigeartaigh S.S."/>
            <person name="Byrne K.P."/>
            <person name="Wolfe K.H."/>
        </authorList>
    </citation>
    <scope>NUCLEOTIDE SEQUENCE [LARGE SCALE GENOMIC DNA]</scope>
    <source>
        <strain evidence="15">ATCC 10597 / BCRC 20456 / CBS 421 / NBRC 0211 / NRRL Y-12639</strain>
    </source>
</reference>
<dbReference type="GO" id="GO:0006970">
    <property type="term" value="P:response to osmotic stress"/>
    <property type="evidence" value="ECO:0007669"/>
    <property type="project" value="EnsemblFungi"/>
</dbReference>
<comment type="subcellular location">
    <subcellularLocation>
        <location evidence="1">Nucleus</location>
    </subcellularLocation>
</comment>
<dbReference type="OMA" id="CAAEGLM"/>
<dbReference type="GO" id="GO:0003729">
    <property type="term" value="F:mRNA binding"/>
    <property type="evidence" value="ECO:0007669"/>
    <property type="project" value="EnsemblFungi"/>
</dbReference>
<gene>
    <name evidence="14" type="primary">NDAI0H02800</name>
    <name evidence="14" type="ordered locus">NDAI_0H02800</name>
</gene>
<dbReference type="GO" id="GO:0042789">
    <property type="term" value="P:mRNA transcription by RNA polymerase II"/>
    <property type="evidence" value="ECO:0007669"/>
    <property type="project" value="EnsemblFungi"/>
</dbReference>
<dbReference type="KEGG" id="ndi:NDAI_0H02800"/>
<evidence type="ECO:0000256" key="1">
    <source>
        <dbReference type="ARBA" id="ARBA00004123"/>
    </source>
</evidence>
<dbReference type="GO" id="GO:0031124">
    <property type="term" value="P:mRNA 3'-end processing"/>
    <property type="evidence" value="ECO:0007669"/>
    <property type="project" value="EnsemblFungi"/>
</dbReference>
<feature type="region of interest" description="Disordered" evidence="12">
    <location>
        <begin position="1"/>
        <end position="22"/>
    </location>
</feature>
<evidence type="ECO:0000256" key="11">
    <source>
        <dbReference type="ARBA" id="ARBA00074671"/>
    </source>
</evidence>
<keyword evidence="9" id="KW-0539">Nucleus</keyword>
<evidence type="ECO:0000256" key="8">
    <source>
        <dbReference type="ARBA" id="ARBA00023187"/>
    </source>
</evidence>
<dbReference type="Pfam" id="PF09090">
    <property type="entry name" value="MIF4G_like_2"/>
    <property type="match status" value="1"/>
</dbReference>
<evidence type="ECO:0000256" key="5">
    <source>
        <dbReference type="ARBA" id="ARBA00022816"/>
    </source>
</evidence>
<dbReference type="OrthoDB" id="10252707at2759"/>
<dbReference type="InterPro" id="IPR003890">
    <property type="entry name" value="MIF4G-like_typ-3"/>
</dbReference>
<keyword evidence="8" id="KW-0508">mRNA splicing</keyword>
<evidence type="ECO:0000256" key="12">
    <source>
        <dbReference type="SAM" id="MobiDB-lite"/>
    </source>
</evidence>
<dbReference type="PANTHER" id="PTHR12412">
    <property type="entry name" value="CAP BINDING PROTEIN"/>
    <property type="match status" value="1"/>
</dbReference>
<dbReference type="Pfam" id="PF02854">
    <property type="entry name" value="MIF4G"/>
    <property type="match status" value="1"/>
</dbReference>
<evidence type="ECO:0000256" key="2">
    <source>
        <dbReference type="ARBA" id="ARBA00007413"/>
    </source>
</evidence>
<evidence type="ECO:0000256" key="10">
    <source>
        <dbReference type="ARBA" id="ARBA00030965"/>
    </source>
</evidence>
<evidence type="ECO:0000256" key="3">
    <source>
        <dbReference type="ARBA" id="ARBA00022448"/>
    </source>
</evidence>
<dbReference type="GO" id="GO:0000339">
    <property type="term" value="F:RNA cap binding"/>
    <property type="evidence" value="ECO:0007669"/>
    <property type="project" value="InterPro"/>
</dbReference>
<keyword evidence="3" id="KW-0813">Transport</keyword>
<evidence type="ECO:0000259" key="13">
    <source>
        <dbReference type="SMART" id="SM00543"/>
    </source>
</evidence>
<keyword evidence="4" id="KW-0507">mRNA processing</keyword>
<dbReference type="FunFam" id="1.25.40.180:FF:000056">
    <property type="entry name" value="Sto1p"/>
    <property type="match status" value="1"/>
</dbReference>
<dbReference type="HOGENOM" id="CLU_011380_0_0_1"/>
<dbReference type="Gene3D" id="1.25.40.180">
    <property type="match status" value="3"/>
</dbReference>
<dbReference type="GO" id="GO:0006370">
    <property type="term" value="P:7-methylguanosine mRNA capping"/>
    <property type="evidence" value="ECO:0007669"/>
    <property type="project" value="UniProtKB-KW"/>
</dbReference>
<dbReference type="InterPro" id="IPR015174">
    <property type="entry name" value="MIF4G-like_typ-2"/>
</dbReference>
<evidence type="ECO:0000256" key="4">
    <source>
        <dbReference type="ARBA" id="ARBA00022664"/>
    </source>
</evidence>
<dbReference type="Proteomes" id="UP000000689">
    <property type="component" value="Chromosome 8"/>
</dbReference>
<evidence type="ECO:0000313" key="14">
    <source>
        <dbReference type="EMBL" id="CCD26454.1"/>
    </source>
</evidence>
<keyword evidence="5" id="KW-0509">mRNA transport</keyword>
<dbReference type="GO" id="GO:0006406">
    <property type="term" value="P:mRNA export from nucleus"/>
    <property type="evidence" value="ECO:0007669"/>
    <property type="project" value="EnsemblFungi"/>
</dbReference>
<dbReference type="SMART" id="SM00543">
    <property type="entry name" value="MIF4G"/>
    <property type="match status" value="1"/>
</dbReference>
<dbReference type="RefSeq" id="XP_003671697.1">
    <property type="nucleotide sequence ID" value="XM_003671649.1"/>
</dbReference>
<evidence type="ECO:0000313" key="15">
    <source>
        <dbReference type="Proteomes" id="UP000000689"/>
    </source>
</evidence>
<name>G0WF93_NAUDC</name>
<protein>
    <recommendedName>
        <fullName evidence="11">Nuclear cap-binding protein complex subunit 1</fullName>
    </recommendedName>
    <alternativeName>
        <fullName evidence="10">80 kDa nuclear cap-binding protein</fullName>
    </alternativeName>
</protein>
<dbReference type="GO" id="GO:0000243">
    <property type="term" value="C:commitment complex"/>
    <property type="evidence" value="ECO:0007669"/>
    <property type="project" value="EnsemblFungi"/>
</dbReference>
<keyword evidence="15" id="KW-1185">Reference proteome</keyword>